<proteinExistence type="inferred from homology"/>
<dbReference type="PRINTS" id="PR00502">
    <property type="entry name" value="NUDIXFAMILY"/>
</dbReference>
<evidence type="ECO:0000313" key="7">
    <source>
        <dbReference type="Proteomes" id="UP000559182"/>
    </source>
</evidence>
<dbReference type="RefSeq" id="WP_183321633.1">
    <property type="nucleotide sequence ID" value="NZ_JACHVQ010000002.1"/>
</dbReference>
<evidence type="ECO:0000256" key="4">
    <source>
        <dbReference type="RuleBase" id="RU003476"/>
    </source>
</evidence>
<dbReference type="PANTHER" id="PTHR43046">
    <property type="entry name" value="GDP-MANNOSE MANNOSYL HYDROLASE"/>
    <property type="match status" value="1"/>
</dbReference>
<dbReference type="InterPro" id="IPR020084">
    <property type="entry name" value="NUDIX_hydrolase_CS"/>
</dbReference>
<comment type="cofactor">
    <cofactor evidence="1">
        <name>Mg(2+)</name>
        <dbReference type="ChEBI" id="CHEBI:18420"/>
    </cofactor>
</comment>
<evidence type="ECO:0000256" key="2">
    <source>
        <dbReference type="ARBA" id="ARBA00005582"/>
    </source>
</evidence>
<dbReference type="InterPro" id="IPR000086">
    <property type="entry name" value="NUDIX_hydrolase_dom"/>
</dbReference>
<keyword evidence="7" id="KW-1185">Reference proteome</keyword>
<dbReference type="Proteomes" id="UP000559182">
    <property type="component" value="Unassembled WGS sequence"/>
</dbReference>
<name>A0A839NFN4_9MICO</name>
<sequence>MSHEHPGPVRKLALLVFRVSPMRLVWPAVRLISPTFTMGAIALIEYDGKLLALRQTHRKGVSLPGGMVEKGEHPATAVVREVLEETGIRIDPGDVAATTFETTVRHIDVIFRVVCDTEPTVHVASEATSYEWLPADQWNDVDNATQRILDALEAAHRQPRVGAVLTSPDDAVGG</sequence>
<accession>A0A839NFN4</accession>
<feature type="domain" description="Nudix hydrolase" evidence="5">
    <location>
        <begin position="33"/>
        <end position="156"/>
    </location>
</feature>
<dbReference type="Gene3D" id="3.90.79.10">
    <property type="entry name" value="Nucleoside Triphosphate Pyrophosphohydrolase"/>
    <property type="match status" value="1"/>
</dbReference>
<reference evidence="6 7" key="1">
    <citation type="submission" date="2020-08" db="EMBL/GenBank/DDBJ databases">
        <title>Sequencing the genomes of 1000 actinobacteria strains.</title>
        <authorList>
            <person name="Klenk H.-P."/>
        </authorList>
    </citation>
    <scope>NUCLEOTIDE SEQUENCE [LARGE SCALE GENOMIC DNA]</scope>
    <source>
        <strain evidence="6 7">DSM 105369</strain>
    </source>
</reference>
<organism evidence="6 7">
    <name type="scientific">Flexivirga oryzae</name>
    <dbReference type="NCBI Taxonomy" id="1794944"/>
    <lineage>
        <taxon>Bacteria</taxon>
        <taxon>Bacillati</taxon>
        <taxon>Actinomycetota</taxon>
        <taxon>Actinomycetes</taxon>
        <taxon>Micrococcales</taxon>
        <taxon>Dermacoccaceae</taxon>
        <taxon>Flexivirga</taxon>
    </lineage>
</organism>
<evidence type="ECO:0000256" key="3">
    <source>
        <dbReference type="ARBA" id="ARBA00022801"/>
    </source>
</evidence>
<dbReference type="PANTHER" id="PTHR43046:SF14">
    <property type="entry name" value="MUTT_NUDIX FAMILY PROTEIN"/>
    <property type="match status" value="1"/>
</dbReference>
<comment type="caution">
    <text evidence="6">The sequence shown here is derived from an EMBL/GenBank/DDBJ whole genome shotgun (WGS) entry which is preliminary data.</text>
</comment>
<evidence type="ECO:0000259" key="5">
    <source>
        <dbReference type="PROSITE" id="PS51462"/>
    </source>
</evidence>
<dbReference type="PROSITE" id="PS00893">
    <property type="entry name" value="NUDIX_BOX"/>
    <property type="match status" value="1"/>
</dbReference>
<comment type="similarity">
    <text evidence="2 4">Belongs to the Nudix hydrolase family.</text>
</comment>
<keyword evidence="3 4" id="KW-0378">Hydrolase</keyword>
<evidence type="ECO:0000313" key="6">
    <source>
        <dbReference type="EMBL" id="MBB2893302.1"/>
    </source>
</evidence>
<protein>
    <submittedName>
        <fullName evidence="6">8-oxo-dGTP pyrophosphatase MutT (NUDIX family)</fullName>
    </submittedName>
</protein>
<dbReference type="AlphaFoldDB" id="A0A839NFN4"/>
<dbReference type="InterPro" id="IPR015797">
    <property type="entry name" value="NUDIX_hydrolase-like_dom_sf"/>
</dbReference>
<dbReference type="EMBL" id="JACHVQ010000002">
    <property type="protein sequence ID" value="MBB2893302.1"/>
    <property type="molecule type" value="Genomic_DNA"/>
</dbReference>
<dbReference type="InterPro" id="IPR020476">
    <property type="entry name" value="Nudix_hydrolase"/>
</dbReference>
<gene>
    <name evidence="6" type="ORF">FHU39_003320</name>
</gene>
<dbReference type="SUPFAM" id="SSF55811">
    <property type="entry name" value="Nudix"/>
    <property type="match status" value="1"/>
</dbReference>
<dbReference type="GO" id="GO:0016787">
    <property type="term" value="F:hydrolase activity"/>
    <property type="evidence" value="ECO:0007669"/>
    <property type="project" value="UniProtKB-KW"/>
</dbReference>
<dbReference type="PROSITE" id="PS51462">
    <property type="entry name" value="NUDIX"/>
    <property type="match status" value="1"/>
</dbReference>
<evidence type="ECO:0000256" key="1">
    <source>
        <dbReference type="ARBA" id="ARBA00001946"/>
    </source>
</evidence>
<dbReference type="Pfam" id="PF00293">
    <property type="entry name" value="NUDIX"/>
    <property type="match status" value="1"/>
</dbReference>